<dbReference type="AlphaFoldDB" id="A0AA38X029"/>
<comment type="caution">
    <text evidence="2">The sequence shown here is derived from an EMBL/GenBank/DDBJ whole genome shotgun (WGS) entry which is preliminary data.</text>
</comment>
<name>A0AA38X029_9EURO</name>
<accession>A0AA38X029</accession>
<keyword evidence="3" id="KW-1185">Reference proteome</keyword>
<organism evidence="2 3">
    <name type="scientific">Cladophialophora chaetospira</name>
    <dbReference type="NCBI Taxonomy" id="386627"/>
    <lineage>
        <taxon>Eukaryota</taxon>
        <taxon>Fungi</taxon>
        <taxon>Dikarya</taxon>
        <taxon>Ascomycota</taxon>
        <taxon>Pezizomycotina</taxon>
        <taxon>Eurotiomycetes</taxon>
        <taxon>Chaetothyriomycetidae</taxon>
        <taxon>Chaetothyriales</taxon>
        <taxon>Herpotrichiellaceae</taxon>
        <taxon>Cladophialophora</taxon>
    </lineage>
</organism>
<gene>
    <name evidence="2" type="ORF">H2200_011135</name>
</gene>
<evidence type="ECO:0000313" key="3">
    <source>
        <dbReference type="Proteomes" id="UP001172673"/>
    </source>
</evidence>
<protein>
    <submittedName>
        <fullName evidence="2">Uncharacterized protein</fullName>
    </submittedName>
</protein>
<sequence>MAANHPEPPMESYDMLPMVEWILDLNPENMTHSYNDAQLLRTDELGNDYLEFVCPIPPSAANHGEDFFSAQVCGPQEFDSKGKNVISFEYLRRAFGWTEAKWDNTKDLNSTWIKCMRDDGQVVMVAKHCPDGTDKGEKYYKIMLTHMSDDTRKWMRFDEEEEEEEEDENAPEFSSEQFIPGGEGFLGGY</sequence>
<evidence type="ECO:0000313" key="2">
    <source>
        <dbReference type="EMBL" id="KAJ9604301.1"/>
    </source>
</evidence>
<evidence type="ECO:0000256" key="1">
    <source>
        <dbReference type="SAM" id="MobiDB-lite"/>
    </source>
</evidence>
<feature type="compositionally biased region" description="Acidic residues" evidence="1">
    <location>
        <begin position="158"/>
        <end position="170"/>
    </location>
</feature>
<dbReference type="Proteomes" id="UP001172673">
    <property type="component" value="Unassembled WGS sequence"/>
</dbReference>
<reference evidence="2" key="1">
    <citation type="submission" date="2022-10" db="EMBL/GenBank/DDBJ databases">
        <title>Culturing micro-colonial fungi from biological soil crusts in the Mojave desert and describing Neophaeococcomyces mojavensis, and introducing the new genera and species Taxawa tesnikishii.</title>
        <authorList>
            <person name="Kurbessoian T."/>
            <person name="Stajich J.E."/>
        </authorList>
    </citation>
    <scope>NUCLEOTIDE SEQUENCE</scope>
    <source>
        <strain evidence="2">TK_41</strain>
    </source>
</reference>
<feature type="region of interest" description="Disordered" evidence="1">
    <location>
        <begin position="158"/>
        <end position="189"/>
    </location>
</feature>
<proteinExistence type="predicted"/>
<dbReference type="EMBL" id="JAPDRK010000019">
    <property type="protein sequence ID" value="KAJ9604301.1"/>
    <property type="molecule type" value="Genomic_DNA"/>
</dbReference>